<dbReference type="CDD" id="cd00093">
    <property type="entry name" value="HTH_XRE"/>
    <property type="match status" value="1"/>
</dbReference>
<reference evidence="2" key="1">
    <citation type="submission" date="2022-05" db="EMBL/GenBank/DDBJ databases">
        <title>Halomonas geminus sp. nov. and Halomonas llamarensis sp. nov. isolated from high-altitude salars of the Atacama Desert.</title>
        <authorList>
            <person name="Hintersatz C."/>
            <person name="Rojas L.A."/>
            <person name="Wei T.-S."/>
            <person name="Kutschke S."/>
            <person name="Lehmann F."/>
            <person name="Jain R."/>
            <person name="Pollmann K."/>
        </authorList>
    </citation>
    <scope>NUCLEOTIDE SEQUENCE</scope>
    <source>
        <strain evidence="2">ATCHA</strain>
    </source>
</reference>
<dbReference type="SUPFAM" id="SSF47413">
    <property type="entry name" value="lambda repressor-like DNA-binding domains"/>
    <property type="match status" value="1"/>
</dbReference>
<protein>
    <submittedName>
        <fullName evidence="2">Helix-turn-helix domain-containing protein</fullName>
    </submittedName>
</protein>
<proteinExistence type="predicted"/>
<dbReference type="PROSITE" id="PS50943">
    <property type="entry name" value="HTH_CROC1"/>
    <property type="match status" value="1"/>
</dbReference>
<evidence type="ECO:0000313" key="3">
    <source>
        <dbReference type="Proteomes" id="UP001165308"/>
    </source>
</evidence>
<dbReference type="RefSeq" id="WP_250083543.1">
    <property type="nucleotide sequence ID" value="NZ_JAMJPJ010000033.1"/>
</dbReference>
<name>A0ABT0STS6_9GAMM</name>
<comment type="caution">
    <text evidence="2">The sequence shown here is derived from an EMBL/GenBank/DDBJ whole genome shotgun (WGS) entry which is preliminary data.</text>
</comment>
<gene>
    <name evidence="2" type="ORF">M8006_14880</name>
</gene>
<dbReference type="Pfam" id="PF01381">
    <property type="entry name" value="HTH_3"/>
    <property type="match status" value="1"/>
</dbReference>
<feature type="domain" description="HTH cro/C1-type" evidence="1">
    <location>
        <begin position="13"/>
        <end position="67"/>
    </location>
</feature>
<dbReference type="Gene3D" id="1.10.260.40">
    <property type="entry name" value="lambda repressor-like DNA-binding domains"/>
    <property type="match status" value="1"/>
</dbReference>
<sequence>MKITTPDMLAQAFKEARKRKGFAQQHTAELVGIKQATVSRFENHPERSHVDTLFKLLAALELELHVADRGSNSQTQQWDQEW</sequence>
<evidence type="ECO:0000313" key="2">
    <source>
        <dbReference type="EMBL" id="MCL7931244.1"/>
    </source>
</evidence>
<dbReference type="EMBL" id="JAMJPJ010000033">
    <property type="protein sequence ID" value="MCL7931244.1"/>
    <property type="molecule type" value="Genomic_DNA"/>
</dbReference>
<keyword evidence="3" id="KW-1185">Reference proteome</keyword>
<organism evidence="2 3">
    <name type="scientific">Halomonas llamarensis</name>
    <dbReference type="NCBI Taxonomy" id="2945104"/>
    <lineage>
        <taxon>Bacteria</taxon>
        <taxon>Pseudomonadati</taxon>
        <taxon>Pseudomonadota</taxon>
        <taxon>Gammaproteobacteria</taxon>
        <taxon>Oceanospirillales</taxon>
        <taxon>Halomonadaceae</taxon>
        <taxon>Halomonas</taxon>
    </lineage>
</organism>
<accession>A0ABT0STS6</accession>
<dbReference type="InterPro" id="IPR001387">
    <property type="entry name" value="Cro/C1-type_HTH"/>
</dbReference>
<evidence type="ECO:0000259" key="1">
    <source>
        <dbReference type="PROSITE" id="PS50943"/>
    </source>
</evidence>
<dbReference type="SMART" id="SM00530">
    <property type="entry name" value="HTH_XRE"/>
    <property type="match status" value="1"/>
</dbReference>
<dbReference type="InterPro" id="IPR010982">
    <property type="entry name" value="Lambda_DNA-bd_dom_sf"/>
</dbReference>
<dbReference type="Proteomes" id="UP001165308">
    <property type="component" value="Unassembled WGS sequence"/>
</dbReference>